<accession>A0A9K3MVA9</accession>
<proteinExistence type="predicted"/>
<evidence type="ECO:0000313" key="2">
    <source>
        <dbReference type="Proteomes" id="UP000215914"/>
    </source>
</evidence>
<organism evidence="1 2">
    <name type="scientific">Helianthus annuus</name>
    <name type="common">Common sunflower</name>
    <dbReference type="NCBI Taxonomy" id="4232"/>
    <lineage>
        <taxon>Eukaryota</taxon>
        <taxon>Viridiplantae</taxon>
        <taxon>Streptophyta</taxon>
        <taxon>Embryophyta</taxon>
        <taxon>Tracheophyta</taxon>
        <taxon>Spermatophyta</taxon>
        <taxon>Magnoliopsida</taxon>
        <taxon>eudicotyledons</taxon>
        <taxon>Gunneridae</taxon>
        <taxon>Pentapetalae</taxon>
        <taxon>asterids</taxon>
        <taxon>campanulids</taxon>
        <taxon>Asterales</taxon>
        <taxon>Asteraceae</taxon>
        <taxon>Asteroideae</taxon>
        <taxon>Heliantheae alliance</taxon>
        <taxon>Heliantheae</taxon>
        <taxon>Helianthus</taxon>
    </lineage>
</organism>
<sequence>MGKEDWTKCGCDERLGKKMGMTRCNLVYLGSLEVKRPIFP</sequence>
<name>A0A9K3MVA9_HELAN</name>
<keyword evidence="2" id="KW-1185">Reference proteome</keyword>
<reference evidence="1" key="1">
    <citation type="journal article" date="2017" name="Nature">
        <title>The sunflower genome provides insights into oil metabolism, flowering and Asterid evolution.</title>
        <authorList>
            <person name="Badouin H."/>
            <person name="Gouzy J."/>
            <person name="Grassa C.J."/>
            <person name="Murat F."/>
            <person name="Staton S.E."/>
            <person name="Cottret L."/>
            <person name="Lelandais-Briere C."/>
            <person name="Owens G.L."/>
            <person name="Carrere S."/>
            <person name="Mayjonade B."/>
            <person name="Legrand L."/>
            <person name="Gill N."/>
            <person name="Kane N.C."/>
            <person name="Bowers J.E."/>
            <person name="Hubner S."/>
            <person name="Bellec A."/>
            <person name="Berard A."/>
            <person name="Berges H."/>
            <person name="Blanchet N."/>
            <person name="Boniface M.C."/>
            <person name="Brunel D."/>
            <person name="Catrice O."/>
            <person name="Chaidir N."/>
            <person name="Claudel C."/>
            <person name="Donnadieu C."/>
            <person name="Faraut T."/>
            <person name="Fievet G."/>
            <person name="Helmstetter N."/>
            <person name="King M."/>
            <person name="Knapp S.J."/>
            <person name="Lai Z."/>
            <person name="Le Paslier M.C."/>
            <person name="Lippi Y."/>
            <person name="Lorenzon L."/>
            <person name="Mandel J.R."/>
            <person name="Marage G."/>
            <person name="Marchand G."/>
            <person name="Marquand E."/>
            <person name="Bret-Mestries E."/>
            <person name="Morien E."/>
            <person name="Nambeesan S."/>
            <person name="Nguyen T."/>
            <person name="Pegot-Espagnet P."/>
            <person name="Pouilly N."/>
            <person name="Raftis F."/>
            <person name="Sallet E."/>
            <person name="Schiex T."/>
            <person name="Thomas J."/>
            <person name="Vandecasteele C."/>
            <person name="Vares D."/>
            <person name="Vear F."/>
            <person name="Vautrin S."/>
            <person name="Crespi M."/>
            <person name="Mangin B."/>
            <person name="Burke J.M."/>
            <person name="Salse J."/>
            <person name="Munos S."/>
            <person name="Vincourt P."/>
            <person name="Rieseberg L.H."/>
            <person name="Langlade N.B."/>
        </authorList>
    </citation>
    <scope>NUCLEOTIDE SEQUENCE</scope>
    <source>
        <tissue evidence="1">Leaves</tissue>
    </source>
</reference>
<dbReference type="EMBL" id="MNCJ02000327">
    <property type="protein sequence ID" value="KAF5777218.1"/>
    <property type="molecule type" value="Genomic_DNA"/>
</dbReference>
<dbReference type="Proteomes" id="UP000215914">
    <property type="component" value="Unassembled WGS sequence"/>
</dbReference>
<evidence type="ECO:0000313" key="1">
    <source>
        <dbReference type="EMBL" id="KAF5777218.1"/>
    </source>
</evidence>
<gene>
    <name evidence="1" type="ORF">HanXRQr2_Chr12g0533081</name>
</gene>
<comment type="caution">
    <text evidence="1">The sequence shown here is derived from an EMBL/GenBank/DDBJ whole genome shotgun (WGS) entry which is preliminary data.</text>
</comment>
<dbReference type="AlphaFoldDB" id="A0A9K3MVA9"/>
<protein>
    <submittedName>
        <fullName evidence="1">Uncharacterized protein</fullName>
    </submittedName>
</protein>
<reference evidence="1" key="2">
    <citation type="submission" date="2020-06" db="EMBL/GenBank/DDBJ databases">
        <title>Helianthus annuus Genome sequencing and assembly Release 2.</title>
        <authorList>
            <person name="Gouzy J."/>
            <person name="Langlade N."/>
            <person name="Munos S."/>
        </authorList>
    </citation>
    <scope>NUCLEOTIDE SEQUENCE</scope>
    <source>
        <tissue evidence="1">Leaves</tissue>
    </source>
</reference>
<dbReference type="Gramene" id="mRNA:HanXRQr2_Chr12g0533081">
    <property type="protein sequence ID" value="mRNA:HanXRQr2_Chr12g0533081"/>
    <property type="gene ID" value="HanXRQr2_Chr12g0533081"/>
</dbReference>